<comment type="caution">
    <text evidence="2">The sequence shown here is derived from an EMBL/GenBank/DDBJ whole genome shotgun (WGS) entry which is preliminary data.</text>
</comment>
<dbReference type="RefSeq" id="WP_377008227.1">
    <property type="nucleotide sequence ID" value="NZ_JBHSLV010000019.1"/>
</dbReference>
<dbReference type="InterPro" id="IPR050312">
    <property type="entry name" value="IolE/XylAMocC-like"/>
</dbReference>
<organism evidence="2 3">
    <name type="scientific">Bosea vestrisii</name>
    <dbReference type="NCBI Taxonomy" id="151416"/>
    <lineage>
        <taxon>Bacteria</taxon>
        <taxon>Pseudomonadati</taxon>
        <taxon>Pseudomonadota</taxon>
        <taxon>Alphaproteobacteria</taxon>
        <taxon>Hyphomicrobiales</taxon>
        <taxon>Boseaceae</taxon>
        <taxon>Bosea</taxon>
    </lineage>
</organism>
<dbReference type="Gene3D" id="3.20.20.150">
    <property type="entry name" value="Divalent-metal-dependent TIM barrel enzymes"/>
    <property type="match status" value="1"/>
</dbReference>
<protein>
    <submittedName>
        <fullName evidence="2">Sugar phosphate isomerase/epimerase family protein</fullName>
    </submittedName>
</protein>
<feature type="domain" description="Xylose isomerase-like TIM barrel" evidence="1">
    <location>
        <begin position="31"/>
        <end position="320"/>
    </location>
</feature>
<sequence length="351" mass="39187">MKTIRGPGLFIAQYLGSAPFFSDIDGVSGFAAQNGFRALQVPVHDRAIVDTERLEESGYIDGWHAAIERHGLAVSEITAHRAGQLLAVHPAYDGVMDTFAPALLRGDPAARQQWAEQELRRSITLAARIGAGKLATFSGSLLWPFFYPYPPAPPGLIERGFAALAARWRPLLDYADSLGVDICFELHPGQDLHDGATFAAFLDRVDHHPRARLLYDPSHLRLQHLDYLGFIDRWHTRIAAFHVKDAEFRPSPDRGVYGGYGDWIDRPGRFRSPGDGDIDFPGIFSSLTRYGYDGWAVLEWECCLKNAFDGAREGARFIADHIIQTTQRYFDASMRRAAPPDELDRILGLKP</sequence>
<evidence type="ECO:0000313" key="3">
    <source>
        <dbReference type="Proteomes" id="UP001596104"/>
    </source>
</evidence>
<evidence type="ECO:0000313" key="2">
    <source>
        <dbReference type="EMBL" id="MFC5393261.1"/>
    </source>
</evidence>
<evidence type="ECO:0000259" key="1">
    <source>
        <dbReference type="Pfam" id="PF01261"/>
    </source>
</evidence>
<keyword evidence="3" id="KW-1185">Reference proteome</keyword>
<gene>
    <name evidence="2" type="ORF">ACFPPC_11500</name>
</gene>
<proteinExistence type="predicted"/>
<keyword evidence="2" id="KW-0413">Isomerase</keyword>
<dbReference type="InterPro" id="IPR036237">
    <property type="entry name" value="Xyl_isomerase-like_sf"/>
</dbReference>
<dbReference type="Proteomes" id="UP001596104">
    <property type="component" value="Unassembled WGS sequence"/>
</dbReference>
<dbReference type="SUPFAM" id="SSF51658">
    <property type="entry name" value="Xylose isomerase-like"/>
    <property type="match status" value="1"/>
</dbReference>
<dbReference type="EMBL" id="JBHSLV010000019">
    <property type="protein sequence ID" value="MFC5393261.1"/>
    <property type="molecule type" value="Genomic_DNA"/>
</dbReference>
<dbReference type="PANTHER" id="PTHR12110">
    <property type="entry name" value="HYDROXYPYRUVATE ISOMERASE"/>
    <property type="match status" value="1"/>
</dbReference>
<reference evidence="3" key="1">
    <citation type="journal article" date="2019" name="Int. J. Syst. Evol. Microbiol.">
        <title>The Global Catalogue of Microorganisms (GCM) 10K type strain sequencing project: providing services to taxonomists for standard genome sequencing and annotation.</title>
        <authorList>
            <consortium name="The Broad Institute Genomics Platform"/>
            <consortium name="The Broad Institute Genome Sequencing Center for Infectious Disease"/>
            <person name="Wu L."/>
            <person name="Ma J."/>
        </authorList>
    </citation>
    <scope>NUCLEOTIDE SEQUENCE [LARGE SCALE GENOMIC DNA]</scope>
    <source>
        <strain evidence="3">CGMCC 1.16326</strain>
    </source>
</reference>
<accession>A0ABW0H7Z1</accession>
<dbReference type="InterPro" id="IPR013022">
    <property type="entry name" value="Xyl_isomerase-like_TIM-brl"/>
</dbReference>
<dbReference type="PANTHER" id="PTHR12110:SF21">
    <property type="entry name" value="XYLOSE ISOMERASE-LIKE TIM BARREL DOMAIN-CONTAINING PROTEIN"/>
    <property type="match status" value="1"/>
</dbReference>
<dbReference type="GO" id="GO:0016853">
    <property type="term" value="F:isomerase activity"/>
    <property type="evidence" value="ECO:0007669"/>
    <property type="project" value="UniProtKB-KW"/>
</dbReference>
<dbReference type="Pfam" id="PF01261">
    <property type="entry name" value="AP_endonuc_2"/>
    <property type="match status" value="1"/>
</dbReference>
<name>A0ABW0H7Z1_9HYPH</name>